<protein>
    <recommendedName>
        <fullName evidence="6">PGG domain-containing protein</fullName>
    </recommendedName>
</protein>
<evidence type="ECO:0000313" key="4">
    <source>
        <dbReference type="EMBL" id="ERM98337.1"/>
    </source>
</evidence>
<evidence type="ECO:0000256" key="3">
    <source>
        <dbReference type="SAM" id="SignalP"/>
    </source>
</evidence>
<accession>W1NR84</accession>
<sequence length="243" mass="26465">MALISTNPCTFFYSLSSLLILAWRQFFFPPQDQEDESTPQPPSINSSLGTNGLSGYDASQNDETTAKNPPTSSSPSTEFSPTDIENDSNFVPGSSQSSPEPGNQVHALVDPKATYKAIAPLAVAMAPSTFALAMSLPLKSNQTYVVAALLNIYLLIFVISVELVVLIVFIPQSIKDMMVMKGLLGLGIGLFVVAFPLQVLISLPHNWIFNPLCGVAAFMAAFLFYLTMRIHRDANKERENIEV</sequence>
<dbReference type="AlphaFoldDB" id="W1NR84"/>
<evidence type="ECO:0000313" key="5">
    <source>
        <dbReference type="Proteomes" id="UP000017836"/>
    </source>
</evidence>
<proteinExistence type="predicted"/>
<dbReference type="Proteomes" id="UP000017836">
    <property type="component" value="Unassembled WGS sequence"/>
</dbReference>
<keyword evidence="2" id="KW-0472">Membrane</keyword>
<keyword evidence="3" id="KW-0732">Signal</keyword>
<feature type="compositionally biased region" description="Low complexity" evidence="1">
    <location>
        <begin position="66"/>
        <end position="82"/>
    </location>
</feature>
<feature type="transmembrane region" description="Helical" evidence="2">
    <location>
        <begin position="144"/>
        <end position="170"/>
    </location>
</feature>
<keyword evidence="2" id="KW-0812">Transmembrane</keyword>
<name>W1NR84_AMBTC</name>
<feature type="transmembrane region" description="Helical" evidence="2">
    <location>
        <begin position="207"/>
        <end position="228"/>
    </location>
</feature>
<feature type="transmembrane region" description="Helical" evidence="2">
    <location>
        <begin position="117"/>
        <end position="138"/>
    </location>
</feature>
<feature type="signal peptide" evidence="3">
    <location>
        <begin position="1"/>
        <end position="24"/>
    </location>
</feature>
<gene>
    <name evidence="4" type="ORF">AMTR_s00170p00039490</name>
</gene>
<feature type="compositionally biased region" description="Polar residues" evidence="1">
    <location>
        <begin position="87"/>
        <end position="101"/>
    </location>
</feature>
<dbReference type="EMBL" id="KI395390">
    <property type="protein sequence ID" value="ERM98337.1"/>
    <property type="molecule type" value="Genomic_DNA"/>
</dbReference>
<evidence type="ECO:0000256" key="2">
    <source>
        <dbReference type="SAM" id="Phobius"/>
    </source>
</evidence>
<evidence type="ECO:0000256" key="1">
    <source>
        <dbReference type="SAM" id="MobiDB-lite"/>
    </source>
</evidence>
<dbReference type="Gramene" id="ERM98337">
    <property type="protein sequence ID" value="ERM98337"/>
    <property type="gene ID" value="AMTR_s00170p00039490"/>
</dbReference>
<evidence type="ECO:0008006" key="6">
    <source>
        <dbReference type="Google" id="ProtNLM"/>
    </source>
</evidence>
<keyword evidence="2" id="KW-1133">Transmembrane helix</keyword>
<keyword evidence="5" id="KW-1185">Reference proteome</keyword>
<dbReference type="HOGENOM" id="CLU_1191293_0_0_1"/>
<feature type="compositionally biased region" description="Polar residues" evidence="1">
    <location>
        <begin position="43"/>
        <end position="63"/>
    </location>
</feature>
<reference evidence="5" key="1">
    <citation type="journal article" date="2013" name="Science">
        <title>The Amborella genome and the evolution of flowering plants.</title>
        <authorList>
            <consortium name="Amborella Genome Project"/>
        </authorList>
    </citation>
    <scope>NUCLEOTIDE SEQUENCE [LARGE SCALE GENOMIC DNA]</scope>
</reference>
<feature type="region of interest" description="Disordered" evidence="1">
    <location>
        <begin position="31"/>
        <end position="105"/>
    </location>
</feature>
<organism evidence="4 5">
    <name type="scientific">Amborella trichopoda</name>
    <dbReference type="NCBI Taxonomy" id="13333"/>
    <lineage>
        <taxon>Eukaryota</taxon>
        <taxon>Viridiplantae</taxon>
        <taxon>Streptophyta</taxon>
        <taxon>Embryophyta</taxon>
        <taxon>Tracheophyta</taxon>
        <taxon>Spermatophyta</taxon>
        <taxon>Magnoliopsida</taxon>
        <taxon>Amborellales</taxon>
        <taxon>Amborellaceae</taxon>
        <taxon>Amborella</taxon>
    </lineage>
</organism>
<feature type="transmembrane region" description="Helical" evidence="2">
    <location>
        <begin position="182"/>
        <end position="201"/>
    </location>
</feature>
<feature type="chain" id="PRO_5004807396" description="PGG domain-containing protein" evidence="3">
    <location>
        <begin position="25"/>
        <end position="243"/>
    </location>
</feature>